<proteinExistence type="predicted"/>
<dbReference type="PANTHER" id="PTHR22617">
    <property type="entry name" value="CHEMOTAXIS SENSOR HISTIDINE KINASE-RELATED"/>
    <property type="match status" value="1"/>
</dbReference>
<dbReference type="InterPro" id="IPR002545">
    <property type="entry name" value="CheW-lke_dom"/>
</dbReference>
<comment type="caution">
    <text evidence="6">The sequence shown here is derived from an EMBL/GenBank/DDBJ whole genome shotgun (WGS) entry which is preliminary data.</text>
</comment>
<dbReference type="PANTHER" id="PTHR22617:SF23">
    <property type="entry name" value="CHEMOTAXIS PROTEIN CHEW"/>
    <property type="match status" value="1"/>
</dbReference>
<dbReference type="GO" id="GO:0007165">
    <property type="term" value="P:signal transduction"/>
    <property type="evidence" value="ECO:0007669"/>
    <property type="project" value="InterPro"/>
</dbReference>
<dbReference type="SMART" id="SM00260">
    <property type="entry name" value="CheW"/>
    <property type="match status" value="1"/>
</dbReference>
<gene>
    <name evidence="6" type="ORF">ENS31_02540</name>
</gene>
<dbReference type="GO" id="GO:0006935">
    <property type="term" value="P:chemotaxis"/>
    <property type="evidence" value="ECO:0007669"/>
    <property type="project" value="UniProtKB-KW"/>
</dbReference>
<evidence type="ECO:0000259" key="5">
    <source>
        <dbReference type="PROSITE" id="PS50851"/>
    </source>
</evidence>
<dbReference type="Gene3D" id="2.40.50.180">
    <property type="entry name" value="CheA-289, Domain 4"/>
    <property type="match status" value="1"/>
</dbReference>
<dbReference type="GO" id="GO:0005829">
    <property type="term" value="C:cytosol"/>
    <property type="evidence" value="ECO:0007669"/>
    <property type="project" value="TreeGrafter"/>
</dbReference>
<dbReference type="InterPro" id="IPR039315">
    <property type="entry name" value="CheW"/>
</dbReference>
<keyword evidence="4" id="KW-0145">Chemotaxis</keyword>
<comment type="subcellular location">
    <subcellularLocation>
        <location evidence="1">Cytoplasm</location>
    </subcellularLocation>
</comment>
<dbReference type="SUPFAM" id="SSF50341">
    <property type="entry name" value="CheW-like"/>
    <property type="match status" value="1"/>
</dbReference>
<evidence type="ECO:0000256" key="3">
    <source>
        <dbReference type="ARBA" id="ARBA00022490"/>
    </source>
</evidence>
<dbReference type="CDD" id="cd00732">
    <property type="entry name" value="CheW"/>
    <property type="match status" value="1"/>
</dbReference>
<reference evidence="6" key="1">
    <citation type="journal article" date="2020" name="mSystems">
        <title>Genome- and Community-Level Interaction Insights into Carbon Utilization and Element Cycling Functions of Hydrothermarchaeota in Hydrothermal Sediment.</title>
        <authorList>
            <person name="Zhou Z."/>
            <person name="Liu Y."/>
            <person name="Xu W."/>
            <person name="Pan J."/>
            <person name="Luo Z.H."/>
            <person name="Li M."/>
        </authorList>
    </citation>
    <scope>NUCLEOTIDE SEQUENCE [LARGE SCALE GENOMIC DNA]</scope>
    <source>
        <strain evidence="6">SpSt-479</strain>
    </source>
</reference>
<dbReference type="InterPro" id="IPR036061">
    <property type="entry name" value="CheW-like_dom_sf"/>
</dbReference>
<name>A0A7V2ZI91_9BACT</name>
<dbReference type="RefSeq" id="WP_304147897.1">
    <property type="nucleotide sequence ID" value="NZ_JAOAIE010000124.1"/>
</dbReference>
<evidence type="ECO:0000313" key="6">
    <source>
        <dbReference type="EMBL" id="HFI90390.1"/>
    </source>
</evidence>
<protein>
    <recommendedName>
        <fullName evidence="2">Chemotaxis protein CheW</fullName>
    </recommendedName>
</protein>
<evidence type="ECO:0000256" key="4">
    <source>
        <dbReference type="ARBA" id="ARBA00022500"/>
    </source>
</evidence>
<dbReference type="Gene3D" id="2.30.30.40">
    <property type="entry name" value="SH3 Domains"/>
    <property type="match status" value="1"/>
</dbReference>
<dbReference type="Pfam" id="PF01584">
    <property type="entry name" value="CheW"/>
    <property type="match status" value="1"/>
</dbReference>
<dbReference type="FunFam" id="2.40.50.180:FF:000002">
    <property type="entry name" value="Chemotaxis protein CheW"/>
    <property type="match status" value="1"/>
</dbReference>
<feature type="domain" description="CheW-like" evidence="5">
    <location>
        <begin position="14"/>
        <end position="154"/>
    </location>
</feature>
<keyword evidence="3" id="KW-0963">Cytoplasm</keyword>
<evidence type="ECO:0000256" key="1">
    <source>
        <dbReference type="ARBA" id="ARBA00004496"/>
    </source>
</evidence>
<evidence type="ECO:0000256" key="2">
    <source>
        <dbReference type="ARBA" id="ARBA00021483"/>
    </source>
</evidence>
<accession>A0A7V2ZI91</accession>
<dbReference type="AlphaFoldDB" id="A0A7V2ZI91"/>
<dbReference type="PROSITE" id="PS50851">
    <property type="entry name" value="CHEW"/>
    <property type="match status" value="1"/>
</dbReference>
<organism evidence="6">
    <name type="scientific">Ignavibacterium album</name>
    <dbReference type="NCBI Taxonomy" id="591197"/>
    <lineage>
        <taxon>Bacteria</taxon>
        <taxon>Pseudomonadati</taxon>
        <taxon>Ignavibacteriota</taxon>
        <taxon>Ignavibacteria</taxon>
        <taxon>Ignavibacteriales</taxon>
        <taxon>Ignavibacteriaceae</taxon>
        <taxon>Ignavibacterium</taxon>
    </lineage>
</organism>
<dbReference type="EMBL" id="DSUJ01000008">
    <property type="protein sequence ID" value="HFI90390.1"/>
    <property type="molecule type" value="Genomic_DNA"/>
</dbReference>
<sequence length="161" mass="18351">MEILESTKSTASEILQLVSFMIGNEEYAVDIFYVKEINRLSQITKVPNAPEFIEGVINLRGRIIPVIDLRIKMGLPKKEFNKDSRIIVIEEETQLIGFLVDSVREVIRIPKQILEEPPEIVTSSKTEFISSVGKLEDRLLILIDLKKILSKNEQNSLKEVA</sequence>